<evidence type="ECO:0000313" key="1">
    <source>
        <dbReference type="EMBL" id="NWF48269.1"/>
    </source>
</evidence>
<dbReference type="RefSeq" id="WP_177138802.1">
    <property type="nucleotide sequence ID" value="NZ_VYGV01000026.1"/>
</dbReference>
<dbReference type="AlphaFoldDB" id="A0A7Y8KZQ4"/>
<protein>
    <recommendedName>
        <fullName evidence="3">HEPN AbiU2-like domain-containing protein</fullName>
    </recommendedName>
</protein>
<dbReference type="Proteomes" id="UP000545507">
    <property type="component" value="Unassembled WGS sequence"/>
</dbReference>
<accession>A0A7Y8KZQ4</accession>
<gene>
    <name evidence="1" type="ORF">F3K02_23890</name>
</gene>
<evidence type="ECO:0000313" key="2">
    <source>
        <dbReference type="Proteomes" id="UP000545507"/>
    </source>
</evidence>
<sequence length="185" mass="20884">MNEQSALPDLVTMQVPPELQPQLRLYRRLYLARIDLEEARATVDDLLSRRIALPRRKLPSPLLLAMTTALVVAYARPFVHSRGHSVVADKSVPGALLRGLTSKERELHEYLVNLRNKEVAHSDADALEMSLKLYADGDGAIFRNTRSPFPRSALTAILQVIAKLDKALDQKCQDLRQELPLEVWI</sequence>
<keyword evidence="2" id="KW-1185">Reference proteome</keyword>
<name>A0A7Y8KZQ4_9BURK</name>
<dbReference type="EMBL" id="VYGV01000026">
    <property type="protein sequence ID" value="NWF48269.1"/>
    <property type="molecule type" value="Genomic_DNA"/>
</dbReference>
<organism evidence="1 2">
    <name type="scientific">Hydrogenophaga aromaticivorans</name>
    <dbReference type="NCBI Taxonomy" id="2610898"/>
    <lineage>
        <taxon>Bacteria</taxon>
        <taxon>Pseudomonadati</taxon>
        <taxon>Pseudomonadota</taxon>
        <taxon>Betaproteobacteria</taxon>
        <taxon>Burkholderiales</taxon>
        <taxon>Comamonadaceae</taxon>
        <taxon>Hydrogenophaga</taxon>
    </lineage>
</organism>
<evidence type="ECO:0008006" key="3">
    <source>
        <dbReference type="Google" id="ProtNLM"/>
    </source>
</evidence>
<proteinExistence type="predicted"/>
<reference evidence="1 2" key="1">
    <citation type="submission" date="2019-09" db="EMBL/GenBank/DDBJ databases">
        <title>Hydrogenophaga aromatica sp. nov., isolated from a para-xylene-degrading enrichment culture.</title>
        <authorList>
            <person name="Tancsics A."/>
            <person name="Banerjee S."/>
        </authorList>
    </citation>
    <scope>NUCLEOTIDE SEQUENCE [LARGE SCALE GENOMIC DNA]</scope>
    <source>
        <strain evidence="1 2">D2P1</strain>
    </source>
</reference>
<comment type="caution">
    <text evidence="1">The sequence shown here is derived from an EMBL/GenBank/DDBJ whole genome shotgun (WGS) entry which is preliminary data.</text>
</comment>